<evidence type="ECO:0000256" key="1">
    <source>
        <dbReference type="SAM" id="MobiDB-lite"/>
    </source>
</evidence>
<reference evidence="2" key="2">
    <citation type="journal article" date="2015" name="Data Brief">
        <title>Shoot transcriptome of the giant reed, Arundo donax.</title>
        <authorList>
            <person name="Barrero R.A."/>
            <person name="Guerrero F.D."/>
            <person name="Moolhuijzen P."/>
            <person name="Goolsby J.A."/>
            <person name="Tidwell J."/>
            <person name="Bellgard S.E."/>
            <person name="Bellgard M.I."/>
        </authorList>
    </citation>
    <scope>NUCLEOTIDE SEQUENCE</scope>
    <source>
        <tissue evidence="2">Shoot tissue taken approximately 20 cm above the soil surface</tissue>
    </source>
</reference>
<reference evidence="2" key="1">
    <citation type="submission" date="2014-09" db="EMBL/GenBank/DDBJ databases">
        <authorList>
            <person name="Magalhaes I.L.F."/>
            <person name="Oliveira U."/>
            <person name="Santos F.R."/>
            <person name="Vidigal T.H.D.A."/>
            <person name="Brescovit A.D."/>
            <person name="Santos A.J."/>
        </authorList>
    </citation>
    <scope>NUCLEOTIDE SEQUENCE</scope>
    <source>
        <tissue evidence="2">Shoot tissue taken approximately 20 cm above the soil surface</tissue>
    </source>
</reference>
<feature type="region of interest" description="Disordered" evidence="1">
    <location>
        <begin position="1"/>
        <end position="26"/>
    </location>
</feature>
<accession>A0A0A8ZIM0</accession>
<dbReference type="EMBL" id="GBRH01260357">
    <property type="protein sequence ID" value="JAD37538.1"/>
    <property type="molecule type" value="Transcribed_RNA"/>
</dbReference>
<proteinExistence type="predicted"/>
<dbReference type="AlphaFoldDB" id="A0A0A8ZIM0"/>
<organism evidence="2">
    <name type="scientific">Arundo donax</name>
    <name type="common">Giant reed</name>
    <name type="synonym">Donax arundinaceus</name>
    <dbReference type="NCBI Taxonomy" id="35708"/>
    <lineage>
        <taxon>Eukaryota</taxon>
        <taxon>Viridiplantae</taxon>
        <taxon>Streptophyta</taxon>
        <taxon>Embryophyta</taxon>
        <taxon>Tracheophyta</taxon>
        <taxon>Spermatophyta</taxon>
        <taxon>Magnoliopsida</taxon>
        <taxon>Liliopsida</taxon>
        <taxon>Poales</taxon>
        <taxon>Poaceae</taxon>
        <taxon>PACMAD clade</taxon>
        <taxon>Arundinoideae</taxon>
        <taxon>Arundineae</taxon>
        <taxon>Arundo</taxon>
    </lineage>
</organism>
<name>A0A0A8ZIM0_ARUDO</name>
<protein>
    <submittedName>
        <fullName evidence="2">Uncharacterized protein</fullName>
    </submittedName>
</protein>
<feature type="compositionally biased region" description="Basic and acidic residues" evidence="1">
    <location>
        <begin position="7"/>
        <end position="26"/>
    </location>
</feature>
<sequence>MGAPRWTQERKRDVGEGEVEKGDHELLSSAAANAGAAKMRFVEKQMGEKKRKYLDP</sequence>
<evidence type="ECO:0000313" key="2">
    <source>
        <dbReference type="EMBL" id="JAD37538.1"/>
    </source>
</evidence>